<feature type="transmembrane region" description="Helical" evidence="6">
    <location>
        <begin position="340"/>
        <end position="362"/>
    </location>
</feature>
<keyword evidence="4 6" id="KW-1133">Transmembrane helix</keyword>
<name>A0A327QGZ1_9BACT</name>
<feature type="transmembrane region" description="Helical" evidence="6">
    <location>
        <begin position="766"/>
        <end position="786"/>
    </location>
</feature>
<sequence>MFKNYVKIASRNLWKFKLYSFINIGGLAIGLAACMMMLLYVSHERNYNDFVANANNKFLLATENNFNGEIMRHRYMSYASGPMLKEKSPLVLNYARLQTPYQPVVVRANNIAGDAFTEKNIVFADPNFFQFFSYPLITGNAVAALDRPYTAVISRATAQKYFGQENPIGKVLVYDNNYKFEITGVAENAPSNTTVPFAMVLSLSSKLTMGEEGKYLSSGQQFIGGGGFSTYYELKPGTDLNKFAASIPSMNGEERRKASNDEFFFTSLNNIHLDKKLGDGNLKYLNIISLVVVLVLLLALINYMSLATARATLRAKEVGVRKAIGAGRIKIAYQFFTESGLYAVIAFMVGIAIFYVFQANFFGILGVHIDAQYLFTLRMAGLYVGLLLITIIIAGSYPAFILSAFKPVATLYGTISKSAGGSTVRKVFTVLQFSISVALIICGVIVHQQIQHFQNVHTGVDRNNVLMINFKSTIHPHYAAFNNEVQQLAGVKQTATAQYPMYEGFDMFFIRPKSDGKGNDNESTALPYFSVDSSFISLLGLQWSIAPGDYQELIHAKNTLVINEKAIEKLGLRQNPVNETINFAGATMRIGGVLKNFNYETLENAIGPMAIGITENAMNAWGERGGSMFVKIAPGTSIKPLMERLETIYKKYDAQSPFQYMFLDETFNKLFINETRLASLFDIFISITIMLACLGLFGLAAFMTEQRTKEIGIRKVLGSSVQQIIKLLSLDFIKLVFIAVIIAAPIGYFAMHQWLENFAYHVDIQWWVFVLSGLGAVTVAFITVGYQSLKAATRNPIKALKQD</sequence>
<protein>
    <submittedName>
        <fullName evidence="9">Putative ABC transport system permease protein</fullName>
    </submittedName>
</protein>
<feature type="domain" description="MacB-like periplasmic core" evidence="8">
    <location>
        <begin position="429"/>
        <end position="647"/>
    </location>
</feature>
<proteinExistence type="predicted"/>
<dbReference type="Pfam" id="PF02687">
    <property type="entry name" value="FtsX"/>
    <property type="match status" value="2"/>
</dbReference>
<reference evidence="9 10" key="1">
    <citation type="submission" date="2018-06" db="EMBL/GenBank/DDBJ databases">
        <title>Genomic Encyclopedia of Archaeal and Bacterial Type Strains, Phase II (KMG-II): from individual species to whole genera.</title>
        <authorList>
            <person name="Goeker M."/>
        </authorList>
    </citation>
    <scope>NUCLEOTIDE SEQUENCE [LARGE SCALE GENOMIC DNA]</scope>
    <source>
        <strain evidence="9 10">DSM 23857</strain>
    </source>
</reference>
<evidence type="ECO:0000256" key="6">
    <source>
        <dbReference type="SAM" id="Phobius"/>
    </source>
</evidence>
<evidence type="ECO:0000313" key="10">
    <source>
        <dbReference type="Proteomes" id="UP000249547"/>
    </source>
</evidence>
<dbReference type="OrthoDB" id="5933722at2"/>
<dbReference type="PANTHER" id="PTHR30572:SF18">
    <property type="entry name" value="ABC-TYPE MACROLIDE FAMILY EXPORT SYSTEM PERMEASE COMPONENT 2"/>
    <property type="match status" value="1"/>
</dbReference>
<gene>
    <name evidence="9" type="ORF">LX64_02763</name>
</gene>
<feature type="domain" description="MacB-like periplasmic core" evidence="8">
    <location>
        <begin position="20"/>
        <end position="247"/>
    </location>
</feature>
<evidence type="ECO:0000256" key="1">
    <source>
        <dbReference type="ARBA" id="ARBA00004651"/>
    </source>
</evidence>
<dbReference type="Pfam" id="PF12704">
    <property type="entry name" value="MacB_PCD"/>
    <property type="match status" value="2"/>
</dbReference>
<keyword evidence="3 6" id="KW-0812">Transmembrane</keyword>
<dbReference type="InterPro" id="IPR025857">
    <property type="entry name" value="MacB_PCD"/>
</dbReference>
<dbReference type="InterPro" id="IPR050250">
    <property type="entry name" value="Macrolide_Exporter_MacB"/>
</dbReference>
<dbReference type="RefSeq" id="WP_111598216.1">
    <property type="nucleotide sequence ID" value="NZ_QLLL01000005.1"/>
</dbReference>
<evidence type="ECO:0000259" key="8">
    <source>
        <dbReference type="Pfam" id="PF12704"/>
    </source>
</evidence>
<evidence type="ECO:0000256" key="4">
    <source>
        <dbReference type="ARBA" id="ARBA00022989"/>
    </source>
</evidence>
<feature type="transmembrane region" description="Helical" evidence="6">
    <location>
        <begin position="724"/>
        <end position="746"/>
    </location>
</feature>
<organism evidence="9 10">
    <name type="scientific">Chitinophaga skermanii</name>
    <dbReference type="NCBI Taxonomy" id="331697"/>
    <lineage>
        <taxon>Bacteria</taxon>
        <taxon>Pseudomonadati</taxon>
        <taxon>Bacteroidota</taxon>
        <taxon>Chitinophagia</taxon>
        <taxon>Chitinophagales</taxon>
        <taxon>Chitinophagaceae</taxon>
        <taxon>Chitinophaga</taxon>
    </lineage>
</organism>
<dbReference type="PROSITE" id="PS51257">
    <property type="entry name" value="PROKAR_LIPOPROTEIN"/>
    <property type="match status" value="1"/>
</dbReference>
<dbReference type="PANTHER" id="PTHR30572">
    <property type="entry name" value="MEMBRANE COMPONENT OF TRANSPORTER-RELATED"/>
    <property type="match status" value="1"/>
</dbReference>
<feature type="transmembrane region" description="Helical" evidence="6">
    <location>
        <begin position="683"/>
        <end position="703"/>
    </location>
</feature>
<dbReference type="AlphaFoldDB" id="A0A327QGZ1"/>
<evidence type="ECO:0000313" key="9">
    <source>
        <dbReference type="EMBL" id="RAJ03886.1"/>
    </source>
</evidence>
<dbReference type="GO" id="GO:0022857">
    <property type="term" value="F:transmembrane transporter activity"/>
    <property type="evidence" value="ECO:0007669"/>
    <property type="project" value="TreeGrafter"/>
</dbReference>
<feature type="transmembrane region" description="Helical" evidence="6">
    <location>
        <begin position="426"/>
        <end position="446"/>
    </location>
</feature>
<comment type="caution">
    <text evidence="9">The sequence shown here is derived from an EMBL/GenBank/DDBJ whole genome shotgun (WGS) entry which is preliminary data.</text>
</comment>
<feature type="domain" description="ABC3 transporter permease C-terminal" evidence="7">
    <location>
        <begin position="683"/>
        <end position="796"/>
    </location>
</feature>
<evidence type="ECO:0000259" key="7">
    <source>
        <dbReference type="Pfam" id="PF02687"/>
    </source>
</evidence>
<evidence type="ECO:0000256" key="3">
    <source>
        <dbReference type="ARBA" id="ARBA00022692"/>
    </source>
</evidence>
<feature type="transmembrane region" description="Helical" evidence="6">
    <location>
        <begin position="21"/>
        <end position="41"/>
    </location>
</feature>
<feature type="domain" description="ABC3 transporter permease C-terminal" evidence="7">
    <location>
        <begin position="290"/>
        <end position="396"/>
    </location>
</feature>
<feature type="transmembrane region" description="Helical" evidence="6">
    <location>
        <begin position="284"/>
        <end position="306"/>
    </location>
</feature>
<evidence type="ECO:0000256" key="2">
    <source>
        <dbReference type="ARBA" id="ARBA00022475"/>
    </source>
</evidence>
<dbReference type="EMBL" id="QLLL01000005">
    <property type="protein sequence ID" value="RAJ03886.1"/>
    <property type="molecule type" value="Genomic_DNA"/>
</dbReference>
<feature type="transmembrane region" description="Helical" evidence="6">
    <location>
        <begin position="382"/>
        <end position="405"/>
    </location>
</feature>
<dbReference type="Proteomes" id="UP000249547">
    <property type="component" value="Unassembled WGS sequence"/>
</dbReference>
<accession>A0A327QGZ1</accession>
<dbReference type="InterPro" id="IPR003838">
    <property type="entry name" value="ABC3_permease_C"/>
</dbReference>
<dbReference type="GO" id="GO:0005886">
    <property type="term" value="C:plasma membrane"/>
    <property type="evidence" value="ECO:0007669"/>
    <property type="project" value="UniProtKB-SubCell"/>
</dbReference>
<comment type="subcellular location">
    <subcellularLocation>
        <location evidence="1">Cell membrane</location>
        <topology evidence="1">Multi-pass membrane protein</topology>
    </subcellularLocation>
</comment>
<keyword evidence="10" id="KW-1185">Reference proteome</keyword>
<keyword evidence="5 6" id="KW-0472">Membrane</keyword>
<evidence type="ECO:0000256" key="5">
    <source>
        <dbReference type="ARBA" id="ARBA00023136"/>
    </source>
</evidence>
<keyword evidence="2" id="KW-1003">Cell membrane</keyword>